<keyword evidence="3" id="KW-1003">Cell membrane</keyword>
<comment type="similarity">
    <text evidence="2">Belongs to the UPF0719 family.</text>
</comment>
<reference evidence="8 9" key="1">
    <citation type="submission" date="2023-01" db="EMBL/GenBank/DDBJ databases">
        <title>Draft genome sequence of Nocardiopsis sp. RSe5-2 isolated from halophytes.</title>
        <authorList>
            <person name="Duangmal K."/>
            <person name="Chantavorakit T."/>
        </authorList>
    </citation>
    <scope>NUCLEOTIDE SEQUENCE [LARGE SCALE GENOMIC DNA]</scope>
    <source>
        <strain evidence="8 9">RSe5-2</strain>
    </source>
</reference>
<protein>
    <submittedName>
        <fullName evidence="8">DUF350 domain-containing protein</fullName>
    </submittedName>
</protein>
<keyword evidence="5 7" id="KW-1133">Transmembrane helix</keyword>
<keyword evidence="9" id="KW-1185">Reference proteome</keyword>
<evidence type="ECO:0000256" key="3">
    <source>
        <dbReference type="ARBA" id="ARBA00022475"/>
    </source>
</evidence>
<evidence type="ECO:0000256" key="2">
    <source>
        <dbReference type="ARBA" id="ARBA00005779"/>
    </source>
</evidence>
<feature type="transmembrane region" description="Helical" evidence="7">
    <location>
        <begin position="120"/>
        <end position="139"/>
    </location>
</feature>
<organism evidence="8 9">
    <name type="scientific">Nocardiopsis endophytica</name>
    <dbReference type="NCBI Taxonomy" id="3018445"/>
    <lineage>
        <taxon>Bacteria</taxon>
        <taxon>Bacillati</taxon>
        <taxon>Actinomycetota</taxon>
        <taxon>Actinomycetes</taxon>
        <taxon>Streptosporangiales</taxon>
        <taxon>Nocardiopsidaceae</taxon>
        <taxon>Nocardiopsis</taxon>
    </lineage>
</organism>
<proteinExistence type="inferred from homology"/>
<keyword evidence="4 7" id="KW-0812">Transmembrane</keyword>
<evidence type="ECO:0000256" key="4">
    <source>
        <dbReference type="ARBA" id="ARBA00022692"/>
    </source>
</evidence>
<feature type="transmembrane region" description="Helical" evidence="7">
    <location>
        <begin position="7"/>
        <end position="28"/>
    </location>
</feature>
<keyword evidence="6 7" id="KW-0472">Membrane</keyword>
<evidence type="ECO:0000256" key="1">
    <source>
        <dbReference type="ARBA" id="ARBA00004651"/>
    </source>
</evidence>
<evidence type="ECO:0000256" key="6">
    <source>
        <dbReference type="ARBA" id="ARBA00023136"/>
    </source>
</evidence>
<gene>
    <name evidence="8" type="ORF">O4J56_01715</name>
</gene>
<comment type="caution">
    <text evidence="8">The sequence shown here is derived from an EMBL/GenBank/DDBJ whole genome shotgun (WGS) entry which is preliminary data.</text>
</comment>
<evidence type="ECO:0000313" key="8">
    <source>
        <dbReference type="EMBL" id="MDA2809342.1"/>
    </source>
</evidence>
<evidence type="ECO:0000256" key="5">
    <source>
        <dbReference type="ARBA" id="ARBA00022989"/>
    </source>
</evidence>
<sequence>MFILYEALAVFAYGALGLILMLAGYLIVDLLTPGKLHVLIWQDRNPNATLVLAANTLGVAMVVAMAIYASDSDGIAEGLLLTAVYGVIGLVLMAVSFAAIDLLTPGRLGDAVNHAELVPAAWVNATAHVSVALVVAAAIS</sequence>
<feature type="transmembrane region" description="Helical" evidence="7">
    <location>
        <begin position="79"/>
        <end position="100"/>
    </location>
</feature>
<dbReference type="Pfam" id="PF03994">
    <property type="entry name" value="DUF350"/>
    <property type="match status" value="1"/>
</dbReference>
<name>A0ABT4TXB5_9ACTN</name>
<dbReference type="Proteomes" id="UP001527866">
    <property type="component" value="Unassembled WGS sequence"/>
</dbReference>
<feature type="transmembrane region" description="Helical" evidence="7">
    <location>
        <begin position="48"/>
        <end position="67"/>
    </location>
</feature>
<accession>A0ABT4TXB5</accession>
<dbReference type="RefSeq" id="WP_270683249.1">
    <property type="nucleotide sequence ID" value="NZ_JAQFWQ010000003.1"/>
</dbReference>
<dbReference type="InterPro" id="IPR007140">
    <property type="entry name" value="DUF350"/>
</dbReference>
<evidence type="ECO:0000256" key="7">
    <source>
        <dbReference type="SAM" id="Phobius"/>
    </source>
</evidence>
<dbReference type="EMBL" id="JAQFWQ010000003">
    <property type="protein sequence ID" value="MDA2809342.1"/>
    <property type="molecule type" value="Genomic_DNA"/>
</dbReference>
<evidence type="ECO:0000313" key="9">
    <source>
        <dbReference type="Proteomes" id="UP001527866"/>
    </source>
</evidence>
<comment type="subcellular location">
    <subcellularLocation>
        <location evidence="1">Cell membrane</location>
        <topology evidence="1">Multi-pass membrane protein</topology>
    </subcellularLocation>
</comment>